<dbReference type="PANTHER" id="PTHR34778">
    <property type="entry name" value="OS02G0580700 PROTEIN"/>
    <property type="match status" value="1"/>
</dbReference>
<dbReference type="EMBL" id="HG739176">
    <property type="protein sequence ID" value="CDP14917.1"/>
    <property type="molecule type" value="Genomic_DNA"/>
</dbReference>
<evidence type="ECO:0000256" key="1">
    <source>
        <dbReference type="SAM" id="Coils"/>
    </source>
</evidence>
<organism evidence="3 4">
    <name type="scientific">Coffea canephora</name>
    <name type="common">Robusta coffee</name>
    <dbReference type="NCBI Taxonomy" id="49390"/>
    <lineage>
        <taxon>Eukaryota</taxon>
        <taxon>Viridiplantae</taxon>
        <taxon>Streptophyta</taxon>
        <taxon>Embryophyta</taxon>
        <taxon>Tracheophyta</taxon>
        <taxon>Spermatophyta</taxon>
        <taxon>Magnoliopsida</taxon>
        <taxon>eudicotyledons</taxon>
        <taxon>Gunneridae</taxon>
        <taxon>Pentapetalae</taxon>
        <taxon>asterids</taxon>
        <taxon>lamiids</taxon>
        <taxon>Gentianales</taxon>
        <taxon>Rubiaceae</taxon>
        <taxon>Ixoroideae</taxon>
        <taxon>Gardenieae complex</taxon>
        <taxon>Bertiereae - Coffeeae clade</taxon>
        <taxon>Coffeeae</taxon>
        <taxon>Coffea</taxon>
    </lineage>
</organism>
<reference evidence="4" key="1">
    <citation type="journal article" date="2014" name="Science">
        <title>The coffee genome provides insight into the convergent evolution of caffeine biosynthesis.</title>
        <authorList>
            <person name="Denoeud F."/>
            <person name="Carretero-Paulet L."/>
            <person name="Dereeper A."/>
            <person name="Droc G."/>
            <person name="Guyot R."/>
            <person name="Pietrella M."/>
            <person name="Zheng C."/>
            <person name="Alberti A."/>
            <person name="Anthony F."/>
            <person name="Aprea G."/>
            <person name="Aury J.M."/>
            <person name="Bento P."/>
            <person name="Bernard M."/>
            <person name="Bocs S."/>
            <person name="Campa C."/>
            <person name="Cenci A."/>
            <person name="Combes M.C."/>
            <person name="Crouzillat D."/>
            <person name="Da Silva C."/>
            <person name="Daddiego L."/>
            <person name="De Bellis F."/>
            <person name="Dussert S."/>
            <person name="Garsmeur O."/>
            <person name="Gayraud T."/>
            <person name="Guignon V."/>
            <person name="Jahn K."/>
            <person name="Jamilloux V."/>
            <person name="Joet T."/>
            <person name="Labadie K."/>
            <person name="Lan T."/>
            <person name="Leclercq J."/>
            <person name="Lepelley M."/>
            <person name="Leroy T."/>
            <person name="Li L.T."/>
            <person name="Librado P."/>
            <person name="Lopez L."/>
            <person name="Munoz A."/>
            <person name="Noel B."/>
            <person name="Pallavicini A."/>
            <person name="Perrotta G."/>
            <person name="Poncet V."/>
            <person name="Pot D."/>
            <person name="Priyono X."/>
            <person name="Rigoreau M."/>
            <person name="Rouard M."/>
            <person name="Rozas J."/>
            <person name="Tranchant-Dubreuil C."/>
            <person name="VanBuren R."/>
            <person name="Zhang Q."/>
            <person name="Andrade A.C."/>
            <person name="Argout X."/>
            <person name="Bertrand B."/>
            <person name="de Kochko A."/>
            <person name="Graziosi G."/>
            <person name="Henry R.J."/>
            <person name="Jayarama X."/>
            <person name="Ming R."/>
            <person name="Nagai C."/>
            <person name="Rounsley S."/>
            <person name="Sankoff D."/>
            <person name="Giuliano G."/>
            <person name="Albert V.A."/>
            <person name="Wincker P."/>
            <person name="Lashermes P."/>
        </authorList>
    </citation>
    <scope>NUCLEOTIDE SEQUENCE [LARGE SCALE GENOMIC DNA]</scope>
    <source>
        <strain evidence="4">cv. DH200-94</strain>
    </source>
</reference>
<dbReference type="PhylomeDB" id="A0A068V2X0"/>
<evidence type="ECO:0000313" key="3">
    <source>
        <dbReference type="EMBL" id="CDP14917.1"/>
    </source>
</evidence>
<dbReference type="OrthoDB" id="657513at2759"/>
<dbReference type="PANTHER" id="PTHR34778:SF2">
    <property type="entry name" value="OS02G0580700 PROTEIN"/>
    <property type="match status" value="1"/>
</dbReference>
<protein>
    <submittedName>
        <fullName evidence="3">Uncharacterized protein</fullName>
    </submittedName>
</protein>
<name>A0A068V2X0_COFCA</name>
<dbReference type="InParanoid" id="A0A068V2X0"/>
<keyword evidence="1" id="KW-0175">Coiled coil</keyword>
<sequence length="500" mass="56240">MAADEKLGALKKAYADIILNTAKEAAARIMASERKAQRFQRELQMAKEEALRMLLRLKQMMDSKISDAELTSLSQQKKIDELEAQLQEAEDIVKDLREELREVNIELERVRNSKEKLLDDWHAVAQRGISEENESHYSQSNALPPNQSDLGHVAAAELRSMHEFQKNESFKFYSGIPHVGNLYLGCPDLPSIILRSKEPELYRNGCTQRIRASEGNFSNMLSGKVHKRKDEISTLEDLGGKQIFSVPNCSLGNLSNVEKKLEADSQLGRWNPAPIFCVKKKRATRYRKRAITSSGCFPDQFPRPNQVPDVSCAATHLISVRSDVHFEENKSKMVSRLSSDEPEPGLEEDCAETSENDIELGNSAAVHRPVNENEGTEKLVLKDSAGSSVATDGETDLQKSNITLPIYEPNVPTVVDRVGNQPIQERIIKYTFQRKRKRDSLSKSNGVVSFESDTSKRRTLGEESDPVEQEKSNLVTESSRHCGRLAHIAHQLISLSESKW</sequence>
<dbReference type="OMA" id="DIKSSCP"/>
<keyword evidence="4" id="KW-1185">Reference proteome</keyword>
<feature type="region of interest" description="Disordered" evidence="2">
    <location>
        <begin position="443"/>
        <end position="477"/>
    </location>
</feature>
<evidence type="ECO:0000313" key="4">
    <source>
        <dbReference type="Proteomes" id="UP000295252"/>
    </source>
</evidence>
<accession>A0A068V2X0</accession>
<dbReference type="FunCoup" id="A0A068V2X0">
    <property type="interactions" value="545"/>
</dbReference>
<evidence type="ECO:0000256" key="2">
    <source>
        <dbReference type="SAM" id="MobiDB-lite"/>
    </source>
</evidence>
<proteinExistence type="predicted"/>
<gene>
    <name evidence="3" type="ORF">GSCOC_T00042406001</name>
</gene>
<dbReference type="AlphaFoldDB" id="A0A068V2X0"/>
<dbReference type="Gramene" id="CDP14917">
    <property type="protein sequence ID" value="CDP14917"/>
    <property type="gene ID" value="GSCOC_T00042406001"/>
</dbReference>
<feature type="coiled-coil region" evidence="1">
    <location>
        <begin position="22"/>
        <end position="120"/>
    </location>
</feature>
<dbReference type="Proteomes" id="UP000295252">
    <property type="component" value="Chromosome VI"/>
</dbReference>
<dbReference type="STRING" id="49390.A0A068V2X0"/>